<reference evidence="2 3" key="1">
    <citation type="submission" date="2023-09" db="EMBL/GenBank/DDBJ databases">
        <title>Multi-omics analysis of a traditional fermented food reveals byproduct-associated fungal strains for waste-to-food upcycling.</title>
        <authorList>
            <consortium name="Lawrence Berkeley National Laboratory"/>
            <person name="Rekdal V.M."/>
            <person name="Villalobos-Escobedo J.M."/>
            <person name="Rodriguez-Valeron N."/>
            <person name="Garcia M.O."/>
            <person name="Vasquez D.P."/>
            <person name="Damayanti I."/>
            <person name="Sorensen P.M."/>
            <person name="Baidoo E.E."/>
            <person name="De Carvalho A.C."/>
            <person name="Riley R."/>
            <person name="Lipzen A."/>
            <person name="He G."/>
            <person name="Yan M."/>
            <person name="Haridas S."/>
            <person name="Daum C."/>
            <person name="Yoshinaga Y."/>
            <person name="Ng V."/>
            <person name="Grigoriev I.V."/>
            <person name="Munk R."/>
            <person name="Nuraida L."/>
            <person name="Wijaya C.H."/>
            <person name="Morales P.-C."/>
            <person name="Keasling J.D."/>
        </authorList>
    </citation>
    <scope>NUCLEOTIDE SEQUENCE [LARGE SCALE GENOMIC DNA]</scope>
    <source>
        <strain evidence="2 3">FGSC 2613</strain>
    </source>
</reference>
<feature type="transmembrane region" description="Helical" evidence="1">
    <location>
        <begin position="125"/>
        <end position="144"/>
    </location>
</feature>
<keyword evidence="1" id="KW-0812">Transmembrane</keyword>
<feature type="transmembrane region" description="Helical" evidence="1">
    <location>
        <begin position="64"/>
        <end position="88"/>
    </location>
</feature>
<organism evidence="2 3">
    <name type="scientific">Neurospora intermedia</name>
    <dbReference type="NCBI Taxonomy" id="5142"/>
    <lineage>
        <taxon>Eukaryota</taxon>
        <taxon>Fungi</taxon>
        <taxon>Dikarya</taxon>
        <taxon>Ascomycota</taxon>
        <taxon>Pezizomycotina</taxon>
        <taxon>Sordariomycetes</taxon>
        <taxon>Sordariomycetidae</taxon>
        <taxon>Sordariales</taxon>
        <taxon>Sordariaceae</taxon>
        <taxon>Neurospora</taxon>
    </lineage>
</organism>
<keyword evidence="1" id="KW-0472">Membrane</keyword>
<gene>
    <name evidence="2" type="ORF">QR685DRAFT_576376</name>
</gene>
<protein>
    <submittedName>
        <fullName evidence="2">Uncharacterized protein</fullName>
    </submittedName>
</protein>
<feature type="transmembrane region" description="Helical" evidence="1">
    <location>
        <begin position="211"/>
        <end position="232"/>
    </location>
</feature>
<dbReference type="Proteomes" id="UP001451303">
    <property type="component" value="Unassembled WGS sequence"/>
</dbReference>
<evidence type="ECO:0000256" key="1">
    <source>
        <dbReference type="SAM" id="Phobius"/>
    </source>
</evidence>
<name>A0ABR3CXW2_NEUIN</name>
<comment type="caution">
    <text evidence="2">The sequence shown here is derived from an EMBL/GenBank/DDBJ whole genome shotgun (WGS) entry which is preliminary data.</text>
</comment>
<keyword evidence="3" id="KW-1185">Reference proteome</keyword>
<feature type="transmembrane region" description="Helical" evidence="1">
    <location>
        <begin position="244"/>
        <end position="263"/>
    </location>
</feature>
<accession>A0ABR3CXW2</accession>
<evidence type="ECO:0000313" key="3">
    <source>
        <dbReference type="Proteomes" id="UP001451303"/>
    </source>
</evidence>
<proteinExistence type="predicted"/>
<sequence length="281" mass="32061">MGVQIQKPTLGFQSFRVESPSLEASTSTGLYEAEVCNTCEKVSVINCRGVIGCLVGVILMRPSFVLKFFITGDSLAIVGSTLTVFYTFHQITVARHLQKELQKDKSNRDTLEETRVRNTVNRFQPGQILAANLLILHAALWAIVRSTLHLTFTIKQVRNPHPDQERSYLYPMQWNMDRVVQTFTWGTLLFTAIPMLWMVRQFFPKVFLPRARTLSLLWNMVLVLVFFILWMVNSFGTTISHGVSLAMLAWVNLIMVSLLSSMLEIQRHATRAKVQDVSRPL</sequence>
<evidence type="ECO:0000313" key="2">
    <source>
        <dbReference type="EMBL" id="KAL0465277.1"/>
    </source>
</evidence>
<feature type="transmembrane region" description="Helical" evidence="1">
    <location>
        <begin position="179"/>
        <end position="199"/>
    </location>
</feature>
<keyword evidence="1" id="KW-1133">Transmembrane helix</keyword>
<dbReference type="EMBL" id="JAVLET010000018">
    <property type="protein sequence ID" value="KAL0465277.1"/>
    <property type="molecule type" value="Genomic_DNA"/>
</dbReference>